<proteinExistence type="predicted"/>
<protein>
    <submittedName>
        <fullName evidence="2">Uncharacterized protein</fullName>
    </submittedName>
</protein>
<dbReference type="AlphaFoldDB" id="A0A098TNR0"/>
<feature type="compositionally biased region" description="Gly residues" evidence="1">
    <location>
        <begin position="27"/>
        <end position="50"/>
    </location>
</feature>
<dbReference type="STRING" id="1497020.DO97_06200"/>
<dbReference type="InterPro" id="IPR045398">
    <property type="entry name" value="DUF6515"/>
</dbReference>
<dbReference type="EMBL" id="JJML01000002">
    <property type="protein sequence ID" value="KGF73929.1"/>
    <property type="molecule type" value="Genomic_DNA"/>
</dbReference>
<evidence type="ECO:0000256" key="1">
    <source>
        <dbReference type="SAM" id="MobiDB-lite"/>
    </source>
</evidence>
<sequence length="260" mass="27277">MLSICLTLIFGITLSPYDFAFARGGGGRGGGGGRSGGSPGGGARFSGGGNTRVNLQNQGNVSNFNRPTNSNLQNRNIQNSGNVNRNIQNSGNVNRNIQNSGNVNRNIQNSGNVNRNISGNTVNVNRNINRDQNWYAGGCRSNCWGAGGGWYGRGYYTPPGWGLAAFGTSLAIGAALSTPPPNYSTLVVGGSEYLYSDGIYVQPNGSSYIVTAPPEGAVVSYLPDGCTATNSNGTQLFECSGVIYQPFYQNGDVVYQVVNS</sequence>
<feature type="compositionally biased region" description="Polar residues" evidence="1">
    <location>
        <begin position="51"/>
        <end position="99"/>
    </location>
</feature>
<gene>
    <name evidence="2" type="ORF">DO97_06200</name>
</gene>
<comment type="caution">
    <text evidence="2">The sequence shown here is derived from an EMBL/GenBank/DDBJ whole genome shotgun (WGS) entry which is preliminary data.</text>
</comment>
<evidence type="ECO:0000313" key="3">
    <source>
        <dbReference type="Proteomes" id="UP000030170"/>
    </source>
</evidence>
<reference evidence="2 3" key="1">
    <citation type="journal article" date="2014" name="Mol. Ecol.">
        <title>Evolution of Synechococcus.</title>
        <authorList>
            <person name="Dvorak P."/>
            <person name="Casamatta D."/>
            <person name="Hasler P."/>
            <person name="Poulickova A."/>
            <person name="Ondrej V."/>
            <person name="Sanges R."/>
        </authorList>
    </citation>
    <scope>NUCLEOTIDE SEQUENCE [LARGE SCALE GENOMIC DNA]</scope>
    <source>
        <strain evidence="2 3">CAUP A 1101</strain>
    </source>
</reference>
<dbReference type="Proteomes" id="UP000030170">
    <property type="component" value="Unassembled WGS sequence"/>
</dbReference>
<keyword evidence="3" id="KW-1185">Reference proteome</keyword>
<accession>A0A098TNR0</accession>
<feature type="region of interest" description="Disordered" evidence="1">
    <location>
        <begin position="27"/>
        <end position="99"/>
    </location>
</feature>
<organism evidence="2 3">
    <name type="scientific">Neosynechococcus sphagnicola sy1</name>
    <dbReference type="NCBI Taxonomy" id="1497020"/>
    <lineage>
        <taxon>Bacteria</taxon>
        <taxon>Bacillati</taxon>
        <taxon>Cyanobacteriota</taxon>
        <taxon>Cyanophyceae</taxon>
        <taxon>Neosynechococcales</taxon>
        <taxon>Neosynechococcaceae</taxon>
        <taxon>Neosynechococcus</taxon>
    </lineage>
</organism>
<name>A0A098TNR0_9CYAN</name>
<evidence type="ECO:0000313" key="2">
    <source>
        <dbReference type="EMBL" id="KGF73929.1"/>
    </source>
</evidence>
<dbReference type="Pfam" id="PF20125">
    <property type="entry name" value="DUF6515"/>
    <property type="match status" value="1"/>
</dbReference>